<dbReference type="FunFam" id="2.40.50.140:FF:000097">
    <property type="entry name" value="23S rRNA (uracil(1939)-C(5))-methyltransferase RlmD"/>
    <property type="match status" value="1"/>
</dbReference>
<gene>
    <name evidence="7" type="ORF">SAMN04487772_11925</name>
</gene>
<dbReference type="InterPro" id="IPR030390">
    <property type="entry name" value="MeTrfase_TrmA_AS"/>
</dbReference>
<dbReference type="OrthoDB" id="9804590at2"/>
<dbReference type="NCBIfam" id="TIGR00479">
    <property type="entry name" value="rumA"/>
    <property type="match status" value="1"/>
</dbReference>
<feature type="binding site" evidence="4">
    <location>
        <position position="391"/>
    </location>
    <ligand>
        <name>S-adenosyl-L-methionine</name>
        <dbReference type="ChEBI" id="CHEBI:59789"/>
    </ligand>
</feature>
<evidence type="ECO:0000259" key="6">
    <source>
        <dbReference type="PROSITE" id="PS50926"/>
    </source>
</evidence>
<feature type="active site" description="Nucleophile" evidence="4">
    <location>
        <position position="418"/>
    </location>
</feature>
<dbReference type="FunFam" id="2.40.50.1070:FF:000003">
    <property type="entry name" value="23S rRNA (Uracil-5-)-methyltransferase RumA"/>
    <property type="match status" value="1"/>
</dbReference>
<feature type="domain" description="TRAM" evidence="6">
    <location>
        <begin position="2"/>
        <end position="62"/>
    </location>
</feature>
<dbReference type="Pfam" id="PF01938">
    <property type="entry name" value="TRAM"/>
    <property type="match status" value="1"/>
</dbReference>
<feature type="binding site" evidence="4">
    <location>
        <position position="340"/>
    </location>
    <ligand>
        <name>S-adenosyl-L-methionine</name>
        <dbReference type="ChEBI" id="CHEBI:59789"/>
    </ligand>
</feature>
<dbReference type="InterPro" id="IPR012340">
    <property type="entry name" value="NA-bd_OB-fold"/>
</dbReference>
<dbReference type="PANTHER" id="PTHR11061:SF30">
    <property type="entry name" value="TRNA (URACIL(54)-C(5))-METHYLTRANSFERASE"/>
    <property type="match status" value="1"/>
</dbReference>
<feature type="active site" evidence="5">
    <location>
        <position position="418"/>
    </location>
</feature>
<keyword evidence="1 4" id="KW-0489">Methyltransferase</keyword>
<evidence type="ECO:0000313" key="7">
    <source>
        <dbReference type="EMBL" id="SET41213.1"/>
    </source>
</evidence>
<dbReference type="RefSeq" id="WP_092478409.1">
    <property type="nucleotide sequence ID" value="NZ_FOHN01000019.1"/>
</dbReference>
<dbReference type="GO" id="GO:0070041">
    <property type="term" value="F:rRNA (uridine-C5-)-methyltransferase activity"/>
    <property type="evidence" value="ECO:0007669"/>
    <property type="project" value="TreeGrafter"/>
</dbReference>
<organism evidence="7 8">
    <name type="scientific">[Clostridium] polysaccharolyticum</name>
    <dbReference type="NCBI Taxonomy" id="29364"/>
    <lineage>
        <taxon>Bacteria</taxon>
        <taxon>Bacillati</taxon>
        <taxon>Bacillota</taxon>
        <taxon>Clostridia</taxon>
        <taxon>Lachnospirales</taxon>
        <taxon>Lachnospiraceae</taxon>
    </lineage>
</organism>
<dbReference type="STRING" id="29364.SAMN04487772_11925"/>
<evidence type="ECO:0000256" key="1">
    <source>
        <dbReference type="ARBA" id="ARBA00022603"/>
    </source>
</evidence>
<dbReference type="CDD" id="cd02440">
    <property type="entry name" value="AdoMet_MTases"/>
    <property type="match status" value="1"/>
</dbReference>
<dbReference type="PANTHER" id="PTHR11061">
    <property type="entry name" value="RNA M5U METHYLTRANSFERASE"/>
    <property type="match status" value="1"/>
</dbReference>
<evidence type="ECO:0000256" key="5">
    <source>
        <dbReference type="PROSITE-ProRule" id="PRU10015"/>
    </source>
</evidence>
<sequence length="464" mass="52117">MTKTINKNDEFELKIDSMGTDGEGVAHIEGYALFIKDAMPGDVVRIKIIKAKKNYGYGRLMEIIKPSKDRVEPVCKVARQCGGCQIQHVSYQAQLEYKKNKIANCLIRLGKFPEEQIEAIMEPVMGMEEPYHYRNKAQFPVGRNKDGELVTGFYASRTHSIIPVTNCAIQDKQNEEILKQVLGFMKENAIEPYDETKHSGLIRHILTRVGYYTGEIMVCLVINGTSLPYQEKLIEKLTGINGMKSISININKEKTNVILGDKVKVIWGEGYIVDFIGTIKYQISPLSFYQVNPLQTQKLYQTALEYAALTGNEIVWDLYCGIGTISLFLAQQAKMVYGVEIVPEAIADANRNKEFNGIENAEFFAGASEIVLSEKYKESNGKMSADVIVIDPPRKGCDGVLLETIIDIAPEKVVYVSCDPATLARDLRVLCDNGYELKRVRGCDMFGHSGHVETVVKLERIRKE</sequence>
<dbReference type="Gene3D" id="2.40.50.1070">
    <property type="match status" value="1"/>
</dbReference>
<dbReference type="Pfam" id="PF05958">
    <property type="entry name" value="tRNA_U5-meth_tr"/>
    <property type="match status" value="1"/>
</dbReference>
<dbReference type="PROSITE" id="PS01230">
    <property type="entry name" value="TRMA_1"/>
    <property type="match status" value="1"/>
</dbReference>
<comment type="similarity">
    <text evidence="4">Belongs to the class I-like SAM-binding methyltransferase superfamily. RNA M5U methyltransferase family.</text>
</comment>
<dbReference type="InterPro" id="IPR010280">
    <property type="entry name" value="U5_MeTrfase_fam"/>
</dbReference>
<dbReference type="PROSITE" id="PS50926">
    <property type="entry name" value="TRAM"/>
    <property type="match status" value="1"/>
</dbReference>
<dbReference type="FunFam" id="3.40.50.150:FF:000009">
    <property type="entry name" value="23S rRNA (Uracil(1939)-C(5))-methyltransferase RlmD"/>
    <property type="match status" value="1"/>
</dbReference>
<dbReference type="EMBL" id="FOHN01000019">
    <property type="protein sequence ID" value="SET41213.1"/>
    <property type="molecule type" value="Genomic_DNA"/>
</dbReference>
<dbReference type="InterPro" id="IPR029063">
    <property type="entry name" value="SAM-dependent_MTases_sf"/>
</dbReference>
<protein>
    <submittedName>
        <fullName evidence="7">23S rRNA m(5)U-1939 methyltransferase</fullName>
    </submittedName>
</protein>
<evidence type="ECO:0000256" key="2">
    <source>
        <dbReference type="ARBA" id="ARBA00022679"/>
    </source>
</evidence>
<dbReference type="AlphaFoldDB" id="A0A1I0E7L3"/>
<dbReference type="SUPFAM" id="SSF53335">
    <property type="entry name" value="S-adenosyl-L-methionine-dependent methyltransferases"/>
    <property type="match status" value="1"/>
</dbReference>
<feature type="binding site" evidence="4">
    <location>
        <position position="319"/>
    </location>
    <ligand>
        <name>S-adenosyl-L-methionine</name>
        <dbReference type="ChEBI" id="CHEBI:59789"/>
    </ligand>
</feature>
<keyword evidence="3 4" id="KW-0949">S-adenosyl-L-methionine</keyword>
<evidence type="ECO:0000256" key="3">
    <source>
        <dbReference type="ARBA" id="ARBA00022691"/>
    </source>
</evidence>
<dbReference type="Proteomes" id="UP000199800">
    <property type="component" value="Unassembled WGS sequence"/>
</dbReference>
<feature type="binding site" evidence="4">
    <location>
        <position position="290"/>
    </location>
    <ligand>
        <name>S-adenosyl-L-methionine</name>
        <dbReference type="ChEBI" id="CHEBI:59789"/>
    </ligand>
</feature>
<evidence type="ECO:0000256" key="4">
    <source>
        <dbReference type="PROSITE-ProRule" id="PRU01024"/>
    </source>
</evidence>
<dbReference type="PROSITE" id="PS51687">
    <property type="entry name" value="SAM_MT_RNA_M5U"/>
    <property type="match status" value="1"/>
</dbReference>
<keyword evidence="2 4" id="KW-0808">Transferase</keyword>
<accession>A0A1I0E7L3</accession>
<dbReference type="InterPro" id="IPR002792">
    <property type="entry name" value="TRAM_dom"/>
</dbReference>
<dbReference type="SUPFAM" id="SSF50249">
    <property type="entry name" value="Nucleic acid-binding proteins"/>
    <property type="match status" value="1"/>
</dbReference>
<dbReference type="Gene3D" id="3.40.50.150">
    <property type="entry name" value="Vaccinia Virus protein VP39"/>
    <property type="match status" value="1"/>
</dbReference>
<dbReference type="GO" id="GO:0070475">
    <property type="term" value="P:rRNA base methylation"/>
    <property type="evidence" value="ECO:0007669"/>
    <property type="project" value="TreeGrafter"/>
</dbReference>
<keyword evidence="8" id="KW-1185">Reference proteome</keyword>
<proteinExistence type="inferred from homology"/>
<name>A0A1I0E7L3_9FIRM</name>
<reference evidence="7 8" key="1">
    <citation type="submission" date="2016-10" db="EMBL/GenBank/DDBJ databases">
        <authorList>
            <person name="de Groot N.N."/>
        </authorList>
    </citation>
    <scope>NUCLEOTIDE SEQUENCE [LARGE SCALE GENOMIC DNA]</scope>
    <source>
        <strain evidence="7 8">DSM 1801</strain>
    </source>
</reference>
<evidence type="ECO:0000313" key="8">
    <source>
        <dbReference type="Proteomes" id="UP000199800"/>
    </source>
</evidence>
<dbReference type="Gene3D" id="2.40.50.140">
    <property type="entry name" value="Nucleic acid-binding proteins"/>
    <property type="match status" value="1"/>
</dbReference>